<proteinExistence type="predicted"/>
<name>A0A443P2C4_9MAGN</name>
<evidence type="ECO:0000313" key="2">
    <source>
        <dbReference type="EMBL" id="RWR84914.1"/>
    </source>
</evidence>
<dbReference type="AlphaFoldDB" id="A0A443P2C4"/>
<accession>A0A443P2C4</accession>
<evidence type="ECO:0000256" key="1">
    <source>
        <dbReference type="SAM" id="Phobius"/>
    </source>
</evidence>
<gene>
    <name evidence="2" type="ORF">CKAN_01375000</name>
</gene>
<keyword evidence="3" id="KW-1185">Reference proteome</keyword>
<keyword evidence="1" id="KW-1133">Transmembrane helix</keyword>
<protein>
    <submittedName>
        <fullName evidence="2">Uncharacterized protein</fullName>
    </submittedName>
</protein>
<organism evidence="2 3">
    <name type="scientific">Cinnamomum micranthum f. kanehirae</name>
    <dbReference type="NCBI Taxonomy" id="337451"/>
    <lineage>
        <taxon>Eukaryota</taxon>
        <taxon>Viridiplantae</taxon>
        <taxon>Streptophyta</taxon>
        <taxon>Embryophyta</taxon>
        <taxon>Tracheophyta</taxon>
        <taxon>Spermatophyta</taxon>
        <taxon>Magnoliopsida</taxon>
        <taxon>Magnoliidae</taxon>
        <taxon>Laurales</taxon>
        <taxon>Lauraceae</taxon>
        <taxon>Cinnamomum</taxon>
    </lineage>
</organism>
<keyword evidence="1" id="KW-0472">Membrane</keyword>
<comment type="caution">
    <text evidence="2">The sequence shown here is derived from an EMBL/GenBank/DDBJ whole genome shotgun (WGS) entry which is preliminary data.</text>
</comment>
<evidence type="ECO:0000313" key="3">
    <source>
        <dbReference type="Proteomes" id="UP000283530"/>
    </source>
</evidence>
<reference evidence="2 3" key="1">
    <citation type="journal article" date="2019" name="Nat. Plants">
        <title>Stout camphor tree genome fills gaps in understanding of flowering plant genome evolution.</title>
        <authorList>
            <person name="Chaw S.M."/>
            <person name="Liu Y.C."/>
            <person name="Wu Y.W."/>
            <person name="Wang H.Y."/>
            <person name="Lin C.I."/>
            <person name="Wu C.S."/>
            <person name="Ke H.M."/>
            <person name="Chang L.Y."/>
            <person name="Hsu C.Y."/>
            <person name="Yang H.T."/>
            <person name="Sudianto E."/>
            <person name="Hsu M.H."/>
            <person name="Wu K.P."/>
            <person name="Wang L.N."/>
            <person name="Leebens-Mack J.H."/>
            <person name="Tsai I.J."/>
        </authorList>
    </citation>
    <scope>NUCLEOTIDE SEQUENCE [LARGE SCALE GENOMIC DNA]</scope>
    <source>
        <strain evidence="3">cv. Chaw 1501</strain>
        <tissue evidence="2">Young leaves</tissue>
    </source>
</reference>
<dbReference type="EMBL" id="QPKB01000005">
    <property type="protein sequence ID" value="RWR84914.1"/>
    <property type="molecule type" value="Genomic_DNA"/>
</dbReference>
<sequence>MICHRTSMVSLPLSLETIHPRDLGFIWLLLPTALSVSANTPSISILQWRMKFPRKTHEVQVRLNERGIIWFGHLDKMFS</sequence>
<dbReference type="Proteomes" id="UP000283530">
    <property type="component" value="Unassembled WGS sequence"/>
</dbReference>
<keyword evidence="1" id="KW-0812">Transmembrane</keyword>
<feature type="transmembrane region" description="Helical" evidence="1">
    <location>
        <begin position="25"/>
        <end position="46"/>
    </location>
</feature>